<dbReference type="GO" id="GO:0005886">
    <property type="term" value="C:plasma membrane"/>
    <property type="evidence" value="ECO:0007669"/>
    <property type="project" value="TreeGrafter"/>
</dbReference>
<evidence type="ECO:0000256" key="1">
    <source>
        <dbReference type="ARBA" id="ARBA00022448"/>
    </source>
</evidence>
<dbReference type="PROSITE" id="PS51379">
    <property type="entry name" value="4FE4S_FER_2"/>
    <property type="match status" value="1"/>
</dbReference>
<feature type="transmembrane region" description="Helical" evidence="8">
    <location>
        <begin position="149"/>
        <end position="170"/>
    </location>
</feature>
<dbReference type="SUPFAM" id="SSF54862">
    <property type="entry name" value="4Fe-4S ferredoxins"/>
    <property type="match status" value="1"/>
</dbReference>
<protein>
    <submittedName>
        <fullName evidence="10">4Fe-4S binding domain-containing protein</fullName>
    </submittedName>
</protein>
<dbReference type="GO" id="GO:0010181">
    <property type="term" value="F:FMN binding"/>
    <property type="evidence" value="ECO:0007669"/>
    <property type="project" value="InterPro"/>
</dbReference>
<dbReference type="SMART" id="SM00900">
    <property type="entry name" value="FMN_bind"/>
    <property type="match status" value="2"/>
</dbReference>
<dbReference type="GO" id="GO:0046872">
    <property type="term" value="F:metal ion binding"/>
    <property type="evidence" value="ECO:0007669"/>
    <property type="project" value="UniProtKB-KW"/>
</dbReference>
<dbReference type="Pfam" id="PF12801">
    <property type="entry name" value="Fer4_5"/>
    <property type="match status" value="2"/>
</dbReference>
<dbReference type="STRING" id="322505.SAMN04487836_11016"/>
<feature type="transmembrane region" description="Helical" evidence="8">
    <location>
        <begin position="177"/>
        <end position="194"/>
    </location>
</feature>
<keyword evidence="6" id="KW-0411">Iron-sulfur</keyword>
<dbReference type="Gene3D" id="3.90.1010.20">
    <property type="match status" value="2"/>
</dbReference>
<evidence type="ECO:0000256" key="5">
    <source>
        <dbReference type="ARBA" id="ARBA00023004"/>
    </source>
</evidence>
<feature type="transmembrane region" description="Helical" evidence="8">
    <location>
        <begin position="62"/>
        <end position="89"/>
    </location>
</feature>
<proteinExistence type="predicted"/>
<dbReference type="InterPro" id="IPR017896">
    <property type="entry name" value="4Fe4S_Fe-S-bd"/>
</dbReference>
<accession>A0A1H6Q7Y2</accession>
<dbReference type="eggNOG" id="COG3976">
    <property type="taxonomic scope" value="Bacteria"/>
</dbReference>
<evidence type="ECO:0000256" key="6">
    <source>
        <dbReference type="ARBA" id="ARBA00023014"/>
    </source>
</evidence>
<dbReference type="GO" id="GO:0051539">
    <property type="term" value="F:4 iron, 4 sulfur cluster binding"/>
    <property type="evidence" value="ECO:0007669"/>
    <property type="project" value="UniProtKB-KW"/>
</dbReference>
<evidence type="ECO:0000256" key="3">
    <source>
        <dbReference type="ARBA" id="ARBA00022723"/>
    </source>
</evidence>
<evidence type="ECO:0000256" key="8">
    <source>
        <dbReference type="SAM" id="Phobius"/>
    </source>
</evidence>
<reference evidence="11" key="1">
    <citation type="submission" date="2016-10" db="EMBL/GenBank/DDBJ databases">
        <authorList>
            <person name="Varghese N."/>
        </authorList>
    </citation>
    <scope>NUCLEOTIDE SEQUENCE [LARGE SCALE GENOMIC DNA]</scope>
    <source>
        <strain evidence="11">DSM 20406</strain>
    </source>
</reference>
<keyword evidence="8" id="KW-1133">Transmembrane helix</keyword>
<dbReference type="eggNOG" id="COG0348">
    <property type="taxonomic scope" value="Bacteria"/>
</dbReference>
<dbReference type="PROSITE" id="PS00198">
    <property type="entry name" value="4FE4S_FER_1"/>
    <property type="match status" value="1"/>
</dbReference>
<feature type="transmembrane region" description="Helical" evidence="8">
    <location>
        <begin position="110"/>
        <end position="129"/>
    </location>
</feature>
<keyword evidence="4" id="KW-0249">Electron transport</keyword>
<evidence type="ECO:0000256" key="2">
    <source>
        <dbReference type="ARBA" id="ARBA00022485"/>
    </source>
</evidence>
<feature type="domain" description="4Fe-4S ferredoxin-type" evidence="9">
    <location>
        <begin position="220"/>
        <end position="249"/>
    </location>
</feature>
<evidence type="ECO:0000313" key="10">
    <source>
        <dbReference type="EMBL" id="SEI39863.1"/>
    </source>
</evidence>
<name>A0A1H6Q7Y2_9FIRM</name>
<dbReference type="InterPro" id="IPR051684">
    <property type="entry name" value="Electron_Trans/Redox"/>
</dbReference>
<sequence length="518" mass="56652">MKEKISTTLIIRRIIQVIAFILIPGLFASSLNAIQSIIMMLVNMQLNASQLLGDLLLLAVTIIPTIIFGRYFCGYFCSFGLMQDVFSTIGKYTIKFKKRIPKSIDHILKYMKYVVLGGLIVLWVFHIDYGKGPWEVFANYLSLSSWKNLSSFMTWGGFVLILVIISSLFYERVFCRYLCPMGAIYALLSPMHFFKKYKPTEKCRSCKLCSMTCPMQIDLCKDVITSGECIACQRCINVCPRDNISLKPDKHIVTAASTAAIASLYYAGTILPATLPTSSTITSQAASANLKDGTYTGSGQGFKGTTSVKVVVSNKKISSITVTSYQDDEQYFSRAKTSIINAVLSSQSTDVDTVSGATYSSQGLIEAIKNALNETSSSNATTPDDQTQSSDDNQTQDNDTSSNDASLDFSNLKDGTYTGNGQGFRGTISSSVVVKNGKVTSITITSYQDDDQFFNRAKSSVINSIISNQSLNVDAVSGATFSSNGIKESVSNALGMTYTNTNSSTEGNHHKGYHHDYH</sequence>
<keyword evidence="8" id="KW-0472">Membrane</keyword>
<dbReference type="Proteomes" id="UP000183028">
    <property type="component" value="Unassembled WGS sequence"/>
</dbReference>
<dbReference type="EMBL" id="FNYK01000002">
    <property type="protein sequence ID" value="SEI39863.1"/>
    <property type="molecule type" value="Genomic_DNA"/>
</dbReference>
<dbReference type="Pfam" id="PF04205">
    <property type="entry name" value="FMN_bind"/>
    <property type="match status" value="2"/>
</dbReference>
<keyword evidence="3" id="KW-0479">Metal-binding</keyword>
<keyword evidence="1" id="KW-0813">Transport</keyword>
<evidence type="ECO:0000259" key="9">
    <source>
        <dbReference type="PROSITE" id="PS51379"/>
    </source>
</evidence>
<feature type="compositionally biased region" description="Low complexity" evidence="7">
    <location>
        <begin position="384"/>
        <end position="404"/>
    </location>
</feature>
<evidence type="ECO:0000256" key="7">
    <source>
        <dbReference type="SAM" id="MobiDB-lite"/>
    </source>
</evidence>
<feature type="region of interest" description="Disordered" evidence="7">
    <location>
        <begin position="375"/>
        <end position="412"/>
    </location>
</feature>
<dbReference type="InterPro" id="IPR007329">
    <property type="entry name" value="FMN-bd"/>
</dbReference>
<keyword evidence="2" id="KW-0004">4Fe-4S</keyword>
<keyword evidence="8" id="KW-0812">Transmembrane</keyword>
<keyword evidence="11" id="KW-1185">Reference proteome</keyword>
<gene>
    <name evidence="10" type="ORF">SAMN04487834_100275</name>
</gene>
<evidence type="ECO:0000256" key="4">
    <source>
        <dbReference type="ARBA" id="ARBA00022982"/>
    </source>
</evidence>
<dbReference type="PANTHER" id="PTHR30176:SF3">
    <property type="entry name" value="FERREDOXIN-TYPE PROTEIN NAPH"/>
    <property type="match status" value="1"/>
</dbReference>
<keyword evidence="5" id="KW-0408">Iron</keyword>
<organism evidence="10 11">
    <name type="scientific">Sharpea azabuensis</name>
    <dbReference type="NCBI Taxonomy" id="322505"/>
    <lineage>
        <taxon>Bacteria</taxon>
        <taxon>Bacillati</taxon>
        <taxon>Bacillota</taxon>
        <taxon>Erysipelotrichia</taxon>
        <taxon>Erysipelotrichales</taxon>
        <taxon>Coprobacillaceae</taxon>
        <taxon>Sharpea</taxon>
    </lineage>
</organism>
<feature type="transmembrane region" description="Helical" evidence="8">
    <location>
        <begin position="20"/>
        <end position="42"/>
    </location>
</feature>
<evidence type="ECO:0000313" key="11">
    <source>
        <dbReference type="Proteomes" id="UP000183028"/>
    </source>
</evidence>
<dbReference type="AlphaFoldDB" id="A0A1H6Q7Y2"/>
<dbReference type="PANTHER" id="PTHR30176">
    <property type="entry name" value="FERREDOXIN-TYPE PROTEIN NAPH"/>
    <property type="match status" value="1"/>
</dbReference>
<dbReference type="InterPro" id="IPR017900">
    <property type="entry name" value="4Fe4S_Fe_S_CS"/>
</dbReference>
<dbReference type="OrthoDB" id="9806724at2"/>
<dbReference type="RefSeq" id="WP_074731134.1">
    <property type="nucleotide sequence ID" value="NZ_FNYK01000002.1"/>
</dbReference>